<evidence type="ECO:0000313" key="3">
    <source>
        <dbReference type="EMBL" id="CUN02731.1"/>
    </source>
</evidence>
<dbReference type="RefSeq" id="WP_055182928.1">
    <property type="nucleotide sequence ID" value="NZ_CYYC01000019.1"/>
</dbReference>
<proteinExistence type="predicted"/>
<dbReference type="OrthoDB" id="2088106at2"/>
<sequence length="486" mass="57218">MVVEEFHDQKIIYHLNIDEEVNNILMHLSSLKTIKTNRVIKGTTLVGAFYIFSLAFYSYLFHILFAWIFLLLSIGFAAIGLSVEKLQKVFMRAIINKEKQKMNNERKYVFSKEGVDIVTQAGATHNYWSSFVNKGEIENHIYLVRKDNKVILINKNVLSENELLLLRSFIQDIETEQLETENKMSFKMKALVVVTMITIIVSLIYTGIKIGYPLSNGEIFRLWFIRTVPIIQFLILQCLNIIWTCVLSRTIKKNKKKSLLKRIFLWAVGIIVVLTMALGIFVTMLNEDSEHYNSNGTVIVKTPVWLDKPSYRLYKEENILVLRFLRNADGIDDINASTTQQEYIDKYIAKKYGYLEKKSEHQDDDKNESRQNDMTIESQQDSKKIKKIDEGYQKIYQTYIKETDAEYRKDYNAKGYSYIVTYEDETQIRYLMYDRDNQEGTKTQYVYYKNIKSTDGSWSMMDAEILDMYQYDYESKEVKDLQKTSW</sequence>
<name>A0A173TJ68_9FIRM</name>
<keyword evidence="2" id="KW-1133">Transmembrane helix</keyword>
<keyword evidence="2" id="KW-0812">Transmembrane</keyword>
<evidence type="ECO:0000256" key="1">
    <source>
        <dbReference type="SAM" id="MobiDB-lite"/>
    </source>
</evidence>
<feature type="transmembrane region" description="Helical" evidence="2">
    <location>
        <begin position="39"/>
        <end position="57"/>
    </location>
</feature>
<feature type="transmembrane region" description="Helical" evidence="2">
    <location>
        <begin position="263"/>
        <end position="285"/>
    </location>
</feature>
<feature type="compositionally biased region" description="Basic and acidic residues" evidence="1">
    <location>
        <begin position="359"/>
        <end position="371"/>
    </location>
</feature>
<keyword evidence="2" id="KW-0472">Membrane</keyword>
<dbReference type="EMBL" id="CYYC01000019">
    <property type="protein sequence ID" value="CUN02731.1"/>
    <property type="molecule type" value="Genomic_DNA"/>
</dbReference>
<feature type="transmembrane region" description="Helical" evidence="2">
    <location>
        <begin position="190"/>
        <end position="210"/>
    </location>
</feature>
<accession>A0A173TJ68</accession>
<feature type="region of interest" description="Disordered" evidence="1">
    <location>
        <begin position="359"/>
        <end position="381"/>
    </location>
</feature>
<organism evidence="3 4">
    <name type="scientific">Anaerobutyricum hallii</name>
    <dbReference type="NCBI Taxonomy" id="39488"/>
    <lineage>
        <taxon>Bacteria</taxon>
        <taxon>Bacillati</taxon>
        <taxon>Bacillota</taxon>
        <taxon>Clostridia</taxon>
        <taxon>Lachnospirales</taxon>
        <taxon>Lachnospiraceae</taxon>
        <taxon>Anaerobutyricum</taxon>
    </lineage>
</organism>
<feature type="transmembrane region" description="Helical" evidence="2">
    <location>
        <begin position="230"/>
        <end position="251"/>
    </location>
</feature>
<feature type="transmembrane region" description="Helical" evidence="2">
    <location>
        <begin position="63"/>
        <end position="83"/>
    </location>
</feature>
<reference evidence="3 4" key="1">
    <citation type="submission" date="2015-09" db="EMBL/GenBank/DDBJ databases">
        <authorList>
            <consortium name="Pathogen Informatics"/>
        </authorList>
    </citation>
    <scope>NUCLEOTIDE SEQUENCE [LARGE SCALE GENOMIC DNA]</scope>
    <source>
        <strain evidence="3 4">2789STDY5834966</strain>
    </source>
</reference>
<dbReference type="AlphaFoldDB" id="A0A173TJ68"/>
<evidence type="ECO:0000313" key="4">
    <source>
        <dbReference type="Proteomes" id="UP000095390"/>
    </source>
</evidence>
<protein>
    <recommendedName>
        <fullName evidence="5">YcxB family protein</fullName>
    </recommendedName>
</protein>
<evidence type="ECO:0000256" key="2">
    <source>
        <dbReference type="SAM" id="Phobius"/>
    </source>
</evidence>
<gene>
    <name evidence="3" type="ORF">ERS852578_01737</name>
</gene>
<evidence type="ECO:0008006" key="5">
    <source>
        <dbReference type="Google" id="ProtNLM"/>
    </source>
</evidence>
<dbReference type="Proteomes" id="UP000095390">
    <property type="component" value="Unassembled WGS sequence"/>
</dbReference>